<organism evidence="2 3">
    <name type="scientific">Colocasia esculenta</name>
    <name type="common">Wild taro</name>
    <name type="synonym">Arum esculentum</name>
    <dbReference type="NCBI Taxonomy" id="4460"/>
    <lineage>
        <taxon>Eukaryota</taxon>
        <taxon>Viridiplantae</taxon>
        <taxon>Streptophyta</taxon>
        <taxon>Embryophyta</taxon>
        <taxon>Tracheophyta</taxon>
        <taxon>Spermatophyta</taxon>
        <taxon>Magnoliopsida</taxon>
        <taxon>Liliopsida</taxon>
        <taxon>Araceae</taxon>
        <taxon>Aroideae</taxon>
        <taxon>Colocasieae</taxon>
        <taxon>Colocasia</taxon>
    </lineage>
</organism>
<evidence type="ECO:0000256" key="1">
    <source>
        <dbReference type="SAM" id="MobiDB-lite"/>
    </source>
</evidence>
<dbReference type="Proteomes" id="UP000652761">
    <property type="component" value="Unassembled WGS sequence"/>
</dbReference>
<dbReference type="EMBL" id="NMUH01000295">
    <property type="protein sequence ID" value="MQL76364.1"/>
    <property type="molecule type" value="Genomic_DNA"/>
</dbReference>
<accession>A0A843U3X2</accession>
<sequence length="132" mass="15232">MLPPFLGCWPTHGPLDKTGANKCPPPGDGASEDRAEQRPQLLKDGFLYPWRSQTRYYSHELRLDYETSNVVSIPQKEAGLRHLSRNDYLWEVNFDFISLETPVLKMLSTKVRFEIVRAWKSDFEISGHRGPV</sequence>
<dbReference type="AlphaFoldDB" id="A0A843U3X2"/>
<gene>
    <name evidence="2" type="ORF">Taro_008770</name>
</gene>
<protein>
    <submittedName>
        <fullName evidence="2">Uncharacterized protein</fullName>
    </submittedName>
</protein>
<reference evidence="2" key="1">
    <citation type="submission" date="2017-07" db="EMBL/GenBank/DDBJ databases">
        <title>Taro Niue Genome Assembly and Annotation.</title>
        <authorList>
            <person name="Atibalentja N."/>
            <person name="Keating K."/>
            <person name="Fields C.J."/>
        </authorList>
    </citation>
    <scope>NUCLEOTIDE SEQUENCE</scope>
    <source>
        <strain evidence="2">Niue_2</strain>
        <tissue evidence="2">Leaf</tissue>
    </source>
</reference>
<evidence type="ECO:0000313" key="3">
    <source>
        <dbReference type="Proteomes" id="UP000652761"/>
    </source>
</evidence>
<proteinExistence type="predicted"/>
<evidence type="ECO:0000313" key="2">
    <source>
        <dbReference type="EMBL" id="MQL76364.1"/>
    </source>
</evidence>
<name>A0A843U3X2_COLES</name>
<feature type="region of interest" description="Disordered" evidence="1">
    <location>
        <begin position="16"/>
        <end position="36"/>
    </location>
</feature>
<keyword evidence="3" id="KW-1185">Reference proteome</keyword>
<comment type="caution">
    <text evidence="2">The sequence shown here is derived from an EMBL/GenBank/DDBJ whole genome shotgun (WGS) entry which is preliminary data.</text>
</comment>